<name>A0A7Y8VRN1_9FIRM</name>
<comment type="cofactor">
    <cofactor evidence="1 6">
        <name>pyridoxal 5'-phosphate</name>
        <dbReference type="ChEBI" id="CHEBI:597326"/>
    </cofactor>
</comment>
<dbReference type="SUPFAM" id="SSF53383">
    <property type="entry name" value="PLP-dependent transferases"/>
    <property type="match status" value="1"/>
</dbReference>
<dbReference type="EMBL" id="JABXYR010000002">
    <property type="protein sequence ID" value="NWO23415.1"/>
    <property type="molecule type" value="Genomic_DNA"/>
</dbReference>
<accession>A0A7Y8VRN1</accession>
<evidence type="ECO:0000259" key="7">
    <source>
        <dbReference type="Pfam" id="PF00155"/>
    </source>
</evidence>
<comment type="similarity">
    <text evidence="2 6">Belongs to the class-I pyridoxal-phosphate-dependent aminotransferase family.</text>
</comment>
<dbReference type="Gene3D" id="3.90.1150.10">
    <property type="entry name" value="Aspartate Aminotransferase, domain 1"/>
    <property type="match status" value="1"/>
</dbReference>
<dbReference type="GO" id="GO:0030170">
    <property type="term" value="F:pyridoxal phosphate binding"/>
    <property type="evidence" value="ECO:0007669"/>
    <property type="project" value="InterPro"/>
</dbReference>
<dbReference type="Pfam" id="PF00155">
    <property type="entry name" value="Aminotran_1_2"/>
    <property type="match status" value="1"/>
</dbReference>
<comment type="caution">
    <text evidence="8">The sequence shown here is derived from an EMBL/GenBank/DDBJ whole genome shotgun (WGS) entry which is preliminary data.</text>
</comment>
<dbReference type="PROSITE" id="PS00105">
    <property type="entry name" value="AA_TRANSFER_CLASS_1"/>
    <property type="match status" value="1"/>
</dbReference>
<evidence type="ECO:0000256" key="3">
    <source>
        <dbReference type="ARBA" id="ARBA00022576"/>
    </source>
</evidence>
<keyword evidence="3 6" id="KW-0032">Aminotransferase</keyword>
<proteinExistence type="inferred from homology"/>
<evidence type="ECO:0000256" key="1">
    <source>
        <dbReference type="ARBA" id="ARBA00001933"/>
    </source>
</evidence>
<dbReference type="GO" id="GO:0008483">
    <property type="term" value="F:transaminase activity"/>
    <property type="evidence" value="ECO:0007669"/>
    <property type="project" value="UniProtKB-KW"/>
</dbReference>
<sequence>MKLSRNSEAMQFSPIRKFNPIATEVENSGVKIYHLNIGQPDVKTPECFAAAVNAYDEDVLAYQQSQGDINFLEAVCDYYRREYGIEYKPTDIVVTMGASEALTMTFTTILDPGDEVLIAEPFYSNYCTFVLTTGGVVRPIPTTSTEGYRYASKERLEAVISDKTKAIVCINPGNPTGLALTPEEMETVADFAIEHDLWLIADEAYREYVYDGMKPHSFANIDRISDRLIVIDSVSKRFSACGARIGFAASKNEDYITGIIKLAQSRLCVSTIDQIGSAELFKLPHSYYEEMNKEYCGRRDAAYEEIMQIPDVICHKPGGAFYMMIDLPIDDAEDFLMFLLTEYRDNNETVMFAPAGGFYATPGKGKSEIRIAYVLEKEYIKRACELIRTGLEAYMAKNVQE</sequence>
<protein>
    <recommendedName>
        <fullName evidence="6">Aminotransferase</fullName>
        <ecNumber evidence="6">2.6.1.-</ecNumber>
    </recommendedName>
</protein>
<dbReference type="PANTHER" id="PTHR46383">
    <property type="entry name" value="ASPARTATE AMINOTRANSFERASE"/>
    <property type="match status" value="1"/>
</dbReference>
<feature type="domain" description="Aminotransferase class I/classII large" evidence="7">
    <location>
        <begin position="32"/>
        <end position="386"/>
    </location>
</feature>
<dbReference type="InterPro" id="IPR004839">
    <property type="entry name" value="Aminotransferase_I/II_large"/>
</dbReference>
<evidence type="ECO:0000256" key="2">
    <source>
        <dbReference type="ARBA" id="ARBA00007441"/>
    </source>
</evidence>
<keyword evidence="5" id="KW-0663">Pyridoxal phosphate</keyword>
<evidence type="ECO:0000256" key="4">
    <source>
        <dbReference type="ARBA" id="ARBA00022679"/>
    </source>
</evidence>
<dbReference type="Gene3D" id="3.40.640.10">
    <property type="entry name" value="Type I PLP-dependent aspartate aminotransferase-like (Major domain)"/>
    <property type="match status" value="1"/>
</dbReference>
<dbReference type="InterPro" id="IPR015421">
    <property type="entry name" value="PyrdxlP-dep_Trfase_major"/>
</dbReference>
<organism evidence="8 9">
    <name type="scientific">Mogibacterium timidum</name>
    <dbReference type="NCBI Taxonomy" id="35519"/>
    <lineage>
        <taxon>Bacteria</taxon>
        <taxon>Bacillati</taxon>
        <taxon>Bacillota</taxon>
        <taxon>Clostridia</taxon>
        <taxon>Peptostreptococcales</taxon>
        <taxon>Anaerovoracaceae</taxon>
        <taxon>Mogibacterium</taxon>
    </lineage>
</organism>
<evidence type="ECO:0000256" key="5">
    <source>
        <dbReference type="ARBA" id="ARBA00022898"/>
    </source>
</evidence>
<evidence type="ECO:0000313" key="9">
    <source>
        <dbReference type="Proteomes" id="UP000526307"/>
    </source>
</evidence>
<gene>
    <name evidence="8" type="ORF">HW270_04955</name>
</gene>
<evidence type="ECO:0000256" key="6">
    <source>
        <dbReference type="RuleBase" id="RU000481"/>
    </source>
</evidence>
<dbReference type="InterPro" id="IPR004838">
    <property type="entry name" value="NHTrfase_class1_PyrdxlP-BS"/>
</dbReference>
<dbReference type="InterPro" id="IPR015422">
    <property type="entry name" value="PyrdxlP-dep_Trfase_small"/>
</dbReference>
<dbReference type="InterPro" id="IPR050596">
    <property type="entry name" value="AspAT/PAT-like"/>
</dbReference>
<evidence type="ECO:0000313" key="8">
    <source>
        <dbReference type="EMBL" id="NWO23415.1"/>
    </source>
</evidence>
<keyword evidence="9" id="KW-1185">Reference proteome</keyword>
<dbReference type="InterPro" id="IPR015424">
    <property type="entry name" value="PyrdxlP-dep_Trfase"/>
</dbReference>
<dbReference type="AlphaFoldDB" id="A0A7Y8VRN1"/>
<reference evidence="8 9" key="1">
    <citation type="submission" date="2020-06" db="EMBL/GenBank/DDBJ databases">
        <title>Mogibacterium timidum strain W9173 genomic sequence.</title>
        <authorList>
            <person name="Wade W.G."/>
            <person name="Johnston C.D."/>
            <person name="Chen T."/>
            <person name="Dewhirst F.E."/>
        </authorList>
    </citation>
    <scope>NUCLEOTIDE SEQUENCE [LARGE SCALE GENOMIC DNA]</scope>
    <source>
        <strain evidence="8 9">W9173</strain>
    </source>
</reference>
<dbReference type="GO" id="GO:0006520">
    <property type="term" value="P:amino acid metabolic process"/>
    <property type="evidence" value="ECO:0007669"/>
    <property type="project" value="InterPro"/>
</dbReference>
<dbReference type="CDD" id="cd00609">
    <property type="entry name" value="AAT_like"/>
    <property type="match status" value="1"/>
</dbReference>
<dbReference type="NCBIfam" id="NF005744">
    <property type="entry name" value="PRK07568.1"/>
    <property type="match status" value="1"/>
</dbReference>
<dbReference type="EC" id="2.6.1.-" evidence="6"/>
<dbReference type="RefSeq" id="WP_009643895.1">
    <property type="nucleotide sequence ID" value="NZ_CAJPUB010000011.1"/>
</dbReference>
<keyword evidence="4 6" id="KW-0808">Transferase</keyword>
<dbReference type="Proteomes" id="UP000526307">
    <property type="component" value="Unassembled WGS sequence"/>
</dbReference>